<sequence length="354" mass="37264">MVLFPRNPAVAPEPRPGPDGPDGLDAPPSAGRGAGPGNAPGDAPGARGAAWDPLPLGRPVARFEPRPPSGLSYRPDTVCDGWSTPDLHMRLASVRGYDHRYGGRPREDDAAVACDPGSGAVAFAVADGVSHATQPHIGSQLACRSAVEEMLSQVRAGRGPDLDWDRLLATVHWQLVDQARRILHRPDAGPDEAEELLASTLVAGLAVPTAHGVEVAVVSVGDSGAWRIRGDRIVRLLGGKDGRPGEPVSSVVEPMPRVPARGPSPRTFRLDRDTVVLVGTDGFGDALDDEGTGPVAALFVRELRTPVPPLRFAHLLDFSRETFDDDRTLLALWPAAGPPEGAGPAPTAQEARSR</sequence>
<dbReference type="EMBL" id="AP018365">
    <property type="protein sequence ID" value="BBA95451.1"/>
    <property type="molecule type" value="Genomic_DNA"/>
</dbReference>
<evidence type="ECO:0000259" key="2">
    <source>
        <dbReference type="Pfam" id="PF13672"/>
    </source>
</evidence>
<feature type="region of interest" description="Disordered" evidence="1">
    <location>
        <begin position="244"/>
        <end position="266"/>
    </location>
</feature>
<feature type="compositionally biased region" description="Low complexity" evidence="1">
    <location>
        <begin position="21"/>
        <end position="31"/>
    </location>
</feature>
<feature type="compositionally biased region" description="Low complexity" evidence="1">
    <location>
        <begin position="39"/>
        <end position="50"/>
    </location>
</feature>
<reference evidence="3 4" key="3">
    <citation type="journal article" date="2011" name="Nat. Chem. Biol.">
        <title>Reveromycin A biosynthesis uses RevG and RevJ for stereospecific spiroacetal formation.</title>
        <authorList>
            <person name="Takahashi S."/>
            <person name="Toyoda A."/>
            <person name="Sekiyama Y."/>
            <person name="Takagi H."/>
            <person name="Nogawa T."/>
            <person name="Uramoto M."/>
            <person name="Suzuki R."/>
            <person name="Koshino H."/>
            <person name="Kumano T."/>
            <person name="Panthee S."/>
            <person name="Dairi T."/>
            <person name="Ishikawa J."/>
            <person name="Ikeda H."/>
            <person name="Sakaki Y."/>
            <person name="Osada H."/>
        </authorList>
    </citation>
    <scope>NUCLEOTIDE SEQUENCE [LARGE SCALE GENOMIC DNA]</scope>
    <source>
        <strain evidence="3 4">SN-593</strain>
    </source>
</reference>
<dbReference type="Gene3D" id="3.60.40.10">
    <property type="entry name" value="PPM-type phosphatase domain"/>
    <property type="match status" value="1"/>
</dbReference>
<organism evidence="3 4">
    <name type="scientific">Actinacidiphila reveromycinica</name>
    <dbReference type="NCBI Taxonomy" id="659352"/>
    <lineage>
        <taxon>Bacteria</taxon>
        <taxon>Bacillati</taxon>
        <taxon>Actinomycetota</taxon>
        <taxon>Actinomycetes</taxon>
        <taxon>Kitasatosporales</taxon>
        <taxon>Streptomycetaceae</taxon>
        <taxon>Actinacidiphila</taxon>
    </lineage>
</organism>
<dbReference type="Proteomes" id="UP000595703">
    <property type="component" value="Chromosome"/>
</dbReference>
<dbReference type="InterPro" id="IPR036457">
    <property type="entry name" value="PPM-type-like_dom_sf"/>
</dbReference>
<dbReference type="SUPFAM" id="SSF81606">
    <property type="entry name" value="PP2C-like"/>
    <property type="match status" value="1"/>
</dbReference>
<protein>
    <recommendedName>
        <fullName evidence="2">PPM-type phosphatase domain-containing protein</fullName>
    </recommendedName>
</protein>
<evidence type="ECO:0000256" key="1">
    <source>
        <dbReference type="SAM" id="MobiDB-lite"/>
    </source>
</evidence>
<proteinExistence type="predicted"/>
<evidence type="ECO:0000313" key="3">
    <source>
        <dbReference type="EMBL" id="BBA95451.1"/>
    </source>
</evidence>
<dbReference type="Pfam" id="PF13672">
    <property type="entry name" value="PP2C_2"/>
    <property type="match status" value="1"/>
</dbReference>
<feature type="region of interest" description="Disordered" evidence="1">
    <location>
        <begin position="333"/>
        <end position="354"/>
    </location>
</feature>
<feature type="domain" description="PPM-type phosphatase" evidence="2">
    <location>
        <begin position="95"/>
        <end position="291"/>
    </location>
</feature>
<keyword evidence="4" id="KW-1185">Reference proteome</keyword>
<evidence type="ECO:0000313" key="4">
    <source>
        <dbReference type="Proteomes" id="UP000595703"/>
    </source>
</evidence>
<reference evidence="3 4" key="4">
    <citation type="journal article" date="2020" name="Sci. Rep.">
        <title>beta-carboline chemical signals induce reveromycin production through a LuxR family regulator in Streptomyces sp. SN-593.</title>
        <authorList>
            <person name="Panthee S."/>
            <person name="Kito N."/>
            <person name="Hayashi T."/>
            <person name="Shimizu T."/>
            <person name="Ishikawa J."/>
            <person name="Hamamoto H."/>
            <person name="Osada H."/>
            <person name="Takahashi S."/>
        </authorList>
    </citation>
    <scope>NUCLEOTIDE SEQUENCE [LARGE SCALE GENOMIC DNA]</scope>
    <source>
        <strain evidence="3 4">SN-593</strain>
    </source>
</reference>
<feature type="compositionally biased region" description="Low complexity" evidence="1">
    <location>
        <begin position="333"/>
        <end position="346"/>
    </location>
</feature>
<accession>A0A7U3UMT1</accession>
<dbReference type="InterPro" id="IPR001932">
    <property type="entry name" value="PPM-type_phosphatase-like_dom"/>
</dbReference>
<reference evidence="3 4" key="2">
    <citation type="journal article" date="2011" name="J. Antibiot.">
        <title>Furaquinocins I and J: novel polyketide isoprenoid hybrid compounds from Streptomyces reveromyceticus SN-593.</title>
        <authorList>
            <person name="Panthee S."/>
            <person name="Takahashi S."/>
            <person name="Takagi H."/>
            <person name="Nogawa T."/>
            <person name="Oowada E."/>
            <person name="Uramoto M."/>
            <person name="Osada H."/>
        </authorList>
    </citation>
    <scope>NUCLEOTIDE SEQUENCE [LARGE SCALE GENOMIC DNA]</scope>
    <source>
        <strain evidence="3 4">SN-593</strain>
    </source>
</reference>
<feature type="region of interest" description="Disordered" evidence="1">
    <location>
        <begin position="1"/>
        <end position="74"/>
    </location>
</feature>
<dbReference type="AlphaFoldDB" id="A0A7U3UMT1"/>
<dbReference type="KEGG" id="arev:RVR_309"/>
<reference evidence="3 4" key="1">
    <citation type="journal article" date="2010" name="J. Bacteriol.">
        <title>Biochemical characterization of a novel indole prenyltransferase from Streptomyces sp. SN-593.</title>
        <authorList>
            <person name="Takahashi S."/>
            <person name="Takagi H."/>
            <person name="Toyoda A."/>
            <person name="Uramoto M."/>
            <person name="Nogawa T."/>
            <person name="Ueki M."/>
            <person name="Sakaki Y."/>
            <person name="Osada H."/>
        </authorList>
    </citation>
    <scope>NUCLEOTIDE SEQUENCE [LARGE SCALE GENOMIC DNA]</scope>
    <source>
        <strain evidence="3 4">SN-593</strain>
    </source>
</reference>
<dbReference type="RefSeq" id="WP_202231982.1">
    <property type="nucleotide sequence ID" value="NZ_AP018365.1"/>
</dbReference>
<name>A0A7U3UMT1_9ACTN</name>
<gene>
    <name evidence="3" type="ORF">RVR_309</name>
</gene>